<sequence length="151" mass="16779">MHERTNGDVAEFGFGLPFELWFAQLHSNDCRDAFADVFAEQVFIFFFEGAGGSCVFIEYRRECGFETLNVHAALDCGNAVGITINTLVITRIPLQCYVDSLVGFAGLVMRHLGEQGFARGVEMLNEVDDSAFVLVRDFLFLVGAFVGENNF</sequence>
<proteinExistence type="predicted"/>
<dbReference type="EMBL" id="CAFBOT010000109">
    <property type="protein sequence ID" value="CAB4990875.1"/>
    <property type="molecule type" value="Genomic_DNA"/>
</dbReference>
<organism evidence="1">
    <name type="scientific">freshwater metagenome</name>
    <dbReference type="NCBI Taxonomy" id="449393"/>
    <lineage>
        <taxon>unclassified sequences</taxon>
        <taxon>metagenomes</taxon>
        <taxon>ecological metagenomes</taxon>
    </lineage>
</organism>
<protein>
    <submittedName>
        <fullName evidence="1">Unannotated protein</fullName>
    </submittedName>
</protein>
<accession>A0A6J7NF27</accession>
<gene>
    <name evidence="1" type="ORF">UFOPK4000_00693</name>
</gene>
<name>A0A6J7NF27_9ZZZZ</name>
<evidence type="ECO:0000313" key="1">
    <source>
        <dbReference type="EMBL" id="CAB4990875.1"/>
    </source>
</evidence>
<reference evidence="1" key="1">
    <citation type="submission" date="2020-05" db="EMBL/GenBank/DDBJ databases">
        <authorList>
            <person name="Chiriac C."/>
            <person name="Salcher M."/>
            <person name="Ghai R."/>
            <person name="Kavagutti S V."/>
        </authorList>
    </citation>
    <scope>NUCLEOTIDE SEQUENCE</scope>
</reference>
<dbReference type="AlphaFoldDB" id="A0A6J7NF27"/>